<accession>A0A6J4HUY9</accession>
<dbReference type="SUPFAM" id="SSF63829">
    <property type="entry name" value="Calcium-dependent phosphotriesterase"/>
    <property type="match status" value="1"/>
</dbReference>
<evidence type="ECO:0000313" key="1">
    <source>
        <dbReference type="EMBL" id="CAA9233602.1"/>
    </source>
</evidence>
<reference evidence="1" key="1">
    <citation type="submission" date="2020-02" db="EMBL/GenBank/DDBJ databases">
        <authorList>
            <person name="Meier V. D."/>
        </authorList>
    </citation>
    <scope>NUCLEOTIDE SEQUENCE</scope>
    <source>
        <strain evidence="1">AVDCRST_MAG63</strain>
    </source>
</reference>
<dbReference type="AlphaFoldDB" id="A0A6J4HUY9"/>
<dbReference type="InterPro" id="IPR015943">
    <property type="entry name" value="WD40/YVTN_repeat-like_dom_sf"/>
</dbReference>
<proteinExistence type="predicted"/>
<gene>
    <name evidence="1" type="ORF">AVDCRST_MAG63-1075</name>
</gene>
<dbReference type="Gene3D" id="2.130.10.10">
    <property type="entry name" value="YVTN repeat-like/Quinoprotein amine dehydrogenase"/>
    <property type="match status" value="1"/>
</dbReference>
<sequence length="358" mass="39921">MHVCDFVTDDRVVWVISLRARTRKPTARTRRRRRSYRTGEVSMLRFLLLLTLAVSPLFGPARAAVAADAVRHRVLANDKGRIAIVSAEGKVEWEVPTRGTAHDIALLPNGNLLFPIGARTIVEMTPDKKEVWRYESKPKEGYTGGVEVHAFQRLSDGRTMIAESGNRRIIEVDRDGKIVREVPLTVNKPDAHRDTRLARKLDNGNYLVCHEGDGTVREYDGAGKVVWSYALDLNGQPRTPGHDGHGTEVFGAIRLTNGNTMIAGGNNNRILEVTPAGKVVWSIERDELPGIRLFWVTTLQMLPNGNLIVGNTHAGPDNPQLFEVTRDKKVVWTFKNWDTFGNDVAAAQVLDVKGRVIR</sequence>
<dbReference type="PANTHER" id="PTHR35340">
    <property type="entry name" value="PQQ ENZYME REPEAT PROTEIN-RELATED"/>
    <property type="match status" value="1"/>
</dbReference>
<dbReference type="PANTHER" id="PTHR35340:SF5">
    <property type="entry name" value="ASST-DOMAIN-CONTAINING PROTEIN"/>
    <property type="match status" value="1"/>
</dbReference>
<organism evidence="1">
    <name type="scientific">uncultured Armatimonadetes bacterium</name>
    <dbReference type="NCBI Taxonomy" id="157466"/>
    <lineage>
        <taxon>Bacteria</taxon>
        <taxon>Bacillati</taxon>
        <taxon>Armatimonadota</taxon>
        <taxon>environmental samples</taxon>
    </lineage>
</organism>
<protein>
    <submittedName>
        <fullName evidence="1">Uncharacterized protein</fullName>
    </submittedName>
</protein>
<name>A0A6J4HUY9_9BACT</name>
<dbReference type="EMBL" id="CADCTO010000148">
    <property type="protein sequence ID" value="CAA9233602.1"/>
    <property type="molecule type" value="Genomic_DNA"/>
</dbReference>
<dbReference type="InterPro" id="IPR053143">
    <property type="entry name" value="Arylsulfate_ST"/>
</dbReference>